<evidence type="ECO:0000256" key="4">
    <source>
        <dbReference type="ARBA" id="ARBA00022679"/>
    </source>
</evidence>
<dbReference type="Gene3D" id="3.30.63.10">
    <property type="entry name" value="Guanylate Kinase phosphate binding domain"/>
    <property type="match status" value="1"/>
</dbReference>
<comment type="catalytic activity">
    <reaction evidence="9">
        <text>GMP + ATP = GDP + ADP</text>
        <dbReference type="Rhea" id="RHEA:20780"/>
        <dbReference type="ChEBI" id="CHEBI:30616"/>
        <dbReference type="ChEBI" id="CHEBI:58115"/>
        <dbReference type="ChEBI" id="CHEBI:58189"/>
        <dbReference type="ChEBI" id="CHEBI:456216"/>
        <dbReference type="EC" id="2.7.4.8"/>
    </reaction>
</comment>
<dbReference type="HAMAP" id="MF_00328">
    <property type="entry name" value="Guanylate_kinase"/>
    <property type="match status" value="1"/>
</dbReference>
<dbReference type="PANTHER" id="PTHR23117:SF13">
    <property type="entry name" value="GUANYLATE KINASE"/>
    <property type="match status" value="1"/>
</dbReference>
<dbReference type="InterPro" id="IPR008144">
    <property type="entry name" value="Guanylate_kin-like_dom"/>
</dbReference>
<keyword evidence="9" id="KW-0963">Cytoplasm</keyword>
<dbReference type="CDD" id="cd00071">
    <property type="entry name" value="GMPK"/>
    <property type="match status" value="1"/>
</dbReference>
<keyword evidence="4 9" id="KW-0808">Transferase</keyword>
<comment type="caution">
    <text evidence="10">The sequence shown here is derived from an EMBL/GenBank/DDBJ whole genome shotgun (WGS) entry which is preliminary data.</text>
</comment>
<keyword evidence="6 9" id="KW-0418">Kinase</keyword>
<comment type="function">
    <text evidence="9">Essential for recycling GMP and indirectly, cGMP.</text>
</comment>
<dbReference type="FunFam" id="3.30.63.10:FF:000002">
    <property type="entry name" value="Guanylate kinase 1"/>
    <property type="match status" value="1"/>
</dbReference>
<evidence type="ECO:0000313" key="10">
    <source>
        <dbReference type="EMBL" id="PPD58148.1"/>
    </source>
</evidence>
<organism evidence="10 11">
    <name type="scientific">Dehalogenimonas etheniformans</name>
    <dbReference type="NCBI Taxonomy" id="1536648"/>
    <lineage>
        <taxon>Bacteria</taxon>
        <taxon>Bacillati</taxon>
        <taxon>Chloroflexota</taxon>
        <taxon>Dehalococcoidia</taxon>
        <taxon>Dehalococcoidales</taxon>
        <taxon>Dehalococcoidaceae</taxon>
        <taxon>Dehalogenimonas</taxon>
    </lineage>
</organism>
<dbReference type="InterPro" id="IPR008145">
    <property type="entry name" value="GK/Ca_channel_bsu"/>
</dbReference>
<evidence type="ECO:0000256" key="3">
    <source>
        <dbReference type="ARBA" id="ARBA00016296"/>
    </source>
</evidence>
<evidence type="ECO:0000256" key="7">
    <source>
        <dbReference type="ARBA" id="ARBA00022840"/>
    </source>
</evidence>
<dbReference type="GO" id="GO:0005829">
    <property type="term" value="C:cytosol"/>
    <property type="evidence" value="ECO:0007669"/>
    <property type="project" value="TreeGrafter"/>
</dbReference>
<dbReference type="GO" id="GO:0004385">
    <property type="term" value="F:GMP kinase activity"/>
    <property type="evidence" value="ECO:0007669"/>
    <property type="project" value="UniProtKB-UniRule"/>
</dbReference>
<dbReference type="EC" id="2.7.4.8" evidence="2 9"/>
<accession>A0A2P5P766</accession>
<dbReference type="AlphaFoldDB" id="A0A2P5P766"/>
<evidence type="ECO:0000313" key="11">
    <source>
        <dbReference type="Proteomes" id="UP000235653"/>
    </source>
</evidence>
<evidence type="ECO:0000256" key="1">
    <source>
        <dbReference type="ARBA" id="ARBA00005790"/>
    </source>
</evidence>
<dbReference type="Pfam" id="PF00625">
    <property type="entry name" value="Guanylate_kin"/>
    <property type="match status" value="1"/>
</dbReference>
<dbReference type="PROSITE" id="PS50052">
    <property type="entry name" value="GUANYLATE_KINASE_2"/>
    <property type="match status" value="1"/>
</dbReference>
<dbReference type="SMART" id="SM00072">
    <property type="entry name" value="GuKc"/>
    <property type="match status" value="1"/>
</dbReference>
<evidence type="ECO:0000256" key="9">
    <source>
        <dbReference type="HAMAP-Rule" id="MF_00328"/>
    </source>
</evidence>
<dbReference type="GO" id="GO:0005524">
    <property type="term" value="F:ATP binding"/>
    <property type="evidence" value="ECO:0007669"/>
    <property type="project" value="UniProtKB-UniRule"/>
</dbReference>
<dbReference type="InterPro" id="IPR017665">
    <property type="entry name" value="Guanylate_kinase"/>
</dbReference>
<keyword evidence="7 9" id="KW-0067">ATP-binding</keyword>
<feature type="binding site" evidence="9">
    <location>
        <begin position="23"/>
        <end position="30"/>
    </location>
    <ligand>
        <name>ATP</name>
        <dbReference type="ChEBI" id="CHEBI:30616"/>
    </ligand>
</feature>
<sequence length="210" mass="23755">MLPRYRLTFSPPRPAPVLLILSGPSGVGKDAVLERMKERRLPGLKFITTITTRSQRPREIDGKDYRFTTQAEFKKAIAQNELLEWAEVYGNFYGVPKSAVREALRHGSDVIVKVDVQGAASIKKIAPEAVFVFMLPPSLEDLNYRLSRRLTESPETLKRRLETAPEELKQLPAFDYFVVNHDGKIDQAVSEISAIIAAEKSKVHPRRIDL</sequence>
<evidence type="ECO:0000256" key="5">
    <source>
        <dbReference type="ARBA" id="ARBA00022741"/>
    </source>
</evidence>
<comment type="similarity">
    <text evidence="1 9">Belongs to the guanylate kinase family.</text>
</comment>
<dbReference type="Gene3D" id="3.40.50.300">
    <property type="entry name" value="P-loop containing nucleotide triphosphate hydrolases"/>
    <property type="match status" value="1"/>
</dbReference>
<dbReference type="OrthoDB" id="9808150at2"/>
<protein>
    <recommendedName>
        <fullName evidence="3 9">Guanylate kinase</fullName>
        <ecNumber evidence="2 9">2.7.4.8</ecNumber>
    </recommendedName>
    <alternativeName>
        <fullName evidence="8 9">GMP kinase</fullName>
    </alternativeName>
</protein>
<comment type="subcellular location">
    <subcellularLocation>
        <location evidence="9">Cytoplasm</location>
    </subcellularLocation>
</comment>
<evidence type="ECO:0000256" key="6">
    <source>
        <dbReference type="ARBA" id="ARBA00022777"/>
    </source>
</evidence>
<proteinExistence type="inferred from homology"/>
<dbReference type="NCBIfam" id="TIGR03263">
    <property type="entry name" value="guanyl_kin"/>
    <property type="match status" value="1"/>
</dbReference>
<evidence type="ECO:0000256" key="2">
    <source>
        <dbReference type="ARBA" id="ARBA00012961"/>
    </source>
</evidence>
<dbReference type="InterPro" id="IPR027417">
    <property type="entry name" value="P-loop_NTPase"/>
</dbReference>
<keyword evidence="11" id="KW-1185">Reference proteome</keyword>
<gene>
    <name evidence="9" type="primary">gmk</name>
    <name evidence="10" type="ORF">JP09_004970</name>
</gene>
<dbReference type="EMBL" id="JQAN02000009">
    <property type="protein sequence ID" value="PPD58148.1"/>
    <property type="molecule type" value="Genomic_DNA"/>
</dbReference>
<dbReference type="PROSITE" id="PS00856">
    <property type="entry name" value="GUANYLATE_KINASE_1"/>
    <property type="match status" value="1"/>
</dbReference>
<dbReference type="SUPFAM" id="SSF52540">
    <property type="entry name" value="P-loop containing nucleoside triphosphate hydrolases"/>
    <property type="match status" value="1"/>
</dbReference>
<name>A0A2P5P766_9CHLR</name>
<dbReference type="NCBIfam" id="NF011325">
    <property type="entry name" value="PRK14738.1"/>
    <property type="match status" value="1"/>
</dbReference>
<keyword evidence="5 9" id="KW-0547">Nucleotide-binding</keyword>
<reference evidence="10 11" key="1">
    <citation type="journal article" date="2017" name="ISME J.">
        <title>Grape pomace compost harbors organohalide-respiring Dehalogenimonas species with novel reductive dehalogenase genes.</title>
        <authorList>
            <person name="Yang Y."/>
            <person name="Higgins S.A."/>
            <person name="Yan J."/>
            <person name="Simsir B."/>
            <person name="Chourey K."/>
            <person name="Iyer R."/>
            <person name="Hettich R.L."/>
            <person name="Baldwin B."/>
            <person name="Ogles D.M."/>
            <person name="Loffler F.E."/>
        </authorList>
    </citation>
    <scope>NUCLEOTIDE SEQUENCE [LARGE SCALE GENOMIC DNA]</scope>
    <source>
        <strain evidence="10 11">GP</strain>
    </source>
</reference>
<dbReference type="Proteomes" id="UP000235653">
    <property type="component" value="Unassembled WGS sequence"/>
</dbReference>
<dbReference type="InterPro" id="IPR020590">
    <property type="entry name" value="Guanylate_kinase_CS"/>
</dbReference>
<evidence type="ECO:0000256" key="8">
    <source>
        <dbReference type="ARBA" id="ARBA00030128"/>
    </source>
</evidence>
<dbReference type="PANTHER" id="PTHR23117">
    <property type="entry name" value="GUANYLATE KINASE-RELATED"/>
    <property type="match status" value="1"/>
</dbReference>